<evidence type="ECO:0000313" key="3">
    <source>
        <dbReference type="EMBL" id="VDL76130.1"/>
    </source>
</evidence>
<evidence type="ECO:0000256" key="2">
    <source>
        <dbReference type="SAM" id="MobiDB-lite"/>
    </source>
</evidence>
<reference evidence="3 4" key="2">
    <citation type="submission" date="2018-11" db="EMBL/GenBank/DDBJ databases">
        <authorList>
            <consortium name="Pathogen Informatics"/>
        </authorList>
    </citation>
    <scope>NUCLEOTIDE SEQUENCE [LARGE SCALE GENOMIC DNA]</scope>
</reference>
<organism evidence="5">
    <name type="scientific">Nippostrongylus brasiliensis</name>
    <name type="common">Rat hookworm</name>
    <dbReference type="NCBI Taxonomy" id="27835"/>
    <lineage>
        <taxon>Eukaryota</taxon>
        <taxon>Metazoa</taxon>
        <taxon>Ecdysozoa</taxon>
        <taxon>Nematoda</taxon>
        <taxon>Chromadorea</taxon>
        <taxon>Rhabditida</taxon>
        <taxon>Rhabditina</taxon>
        <taxon>Rhabditomorpha</taxon>
        <taxon>Strongyloidea</taxon>
        <taxon>Heligmosomidae</taxon>
        <taxon>Nippostrongylus</taxon>
    </lineage>
</organism>
<dbReference type="STRING" id="27835.A0A158R0T8"/>
<evidence type="ECO:0000313" key="5">
    <source>
        <dbReference type="WBParaSite" id="NBR_0001254001-mRNA-1"/>
    </source>
</evidence>
<dbReference type="AlphaFoldDB" id="A0A158R0T8"/>
<dbReference type="Gene3D" id="1.25.40.10">
    <property type="entry name" value="Tetratricopeptide repeat domain"/>
    <property type="match status" value="1"/>
</dbReference>
<name>A0A158R0T8_NIPBR</name>
<dbReference type="PANTHER" id="PTHR12875">
    <property type="entry name" value="GOLGI TO ER TRAFFIC PROTEIN 4 HOMOLOG"/>
    <property type="match status" value="1"/>
</dbReference>
<proteinExistence type="inferred from homology"/>
<keyword evidence="4" id="KW-1185">Reference proteome</keyword>
<dbReference type="EMBL" id="UYSL01020787">
    <property type="protein sequence ID" value="VDL76130.1"/>
    <property type="molecule type" value="Genomic_DNA"/>
</dbReference>
<evidence type="ECO:0000313" key="4">
    <source>
        <dbReference type="Proteomes" id="UP000271162"/>
    </source>
</evidence>
<comment type="similarity">
    <text evidence="1">Belongs to the GET4 family.</text>
</comment>
<dbReference type="GO" id="GO:0045048">
    <property type="term" value="P:protein insertion into ER membrane"/>
    <property type="evidence" value="ECO:0007669"/>
    <property type="project" value="InterPro"/>
</dbReference>
<dbReference type="Pfam" id="PF04190">
    <property type="entry name" value="GET4"/>
    <property type="match status" value="1"/>
</dbReference>
<protein>
    <submittedName>
        <fullName evidence="5">Golgi to ER traffic protein 4 homolog (inferred by orthology to a human protein)</fullName>
    </submittedName>
</protein>
<gene>
    <name evidence="3" type="ORF">NBR_LOCUS12541</name>
</gene>
<sequence>MSAQGKTEEILRVLCTGANNMRLANQPLSALDLGELYAETLLKSKCQPNETIFNDLYIMMQIYFDYDFPVTSANLLNKFMTTCIKWSQTVATKRRERKHGLSELHHVIAQAYMVHNRAIEARNHLLLADRPEELADHLDYMKNSFVLRSETEILGVQTVLQLLAMHRVHAASKVLTNYVNTLNAYSPERRPPFRPELFNFLKMLCVAINVHDVKMFDRLVEAYRPHLDADPCFHTYVEKIGQIFFGTSKKSRNDSFGGIFGNILKGVLGEKKEEDDDIFSDSDFEGGSVPMTRSETEEAYETAEESDIADAPRTTSKDTANQNFDDLD</sequence>
<dbReference type="GO" id="GO:0071818">
    <property type="term" value="C:BAT3 complex"/>
    <property type="evidence" value="ECO:0007669"/>
    <property type="project" value="TreeGrafter"/>
</dbReference>
<dbReference type="InterPro" id="IPR007317">
    <property type="entry name" value="GET4"/>
</dbReference>
<dbReference type="InterPro" id="IPR011990">
    <property type="entry name" value="TPR-like_helical_dom_sf"/>
</dbReference>
<feature type="compositionally biased region" description="Polar residues" evidence="2">
    <location>
        <begin position="313"/>
        <end position="328"/>
    </location>
</feature>
<reference evidence="5" key="1">
    <citation type="submission" date="2016-04" db="UniProtKB">
        <authorList>
            <consortium name="WormBaseParasite"/>
        </authorList>
    </citation>
    <scope>IDENTIFICATION</scope>
</reference>
<dbReference type="Proteomes" id="UP000271162">
    <property type="component" value="Unassembled WGS sequence"/>
</dbReference>
<feature type="region of interest" description="Disordered" evidence="2">
    <location>
        <begin position="277"/>
        <end position="328"/>
    </location>
</feature>
<dbReference type="WBParaSite" id="NBR_0001254001-mRNA-1">
    <property type="protein sequence ID" value="NBR_0001254001-mRNA-1"/>
    <property type="gene ID" value="NBR_0001254001"/>
</dbReference>
<dbReference type="PANTHER" id="PTHR12875:SF0">
    <property type="entry name" value="GOLGI TO ER TRAFFIC PROTEIN 4 HOMOLOG"/>
    <property type="match status" value="1"/>
</dbReference>
<feature type="compositionally biased region" description="Acidic residues" evidence="2">
    <location>
        <begin position="297"/>
        <end position="308"/>
    </location>
</feature>
<dbReference type="OMA" id="QYQCAID"/>
<accession>A0A158R0T8</accession>
<evidence type="ECO:0000256" key="1">
    <source>
        <dbReference type="ARBA" id="ARBA00005351"/>
    </source>
</evidence>